<proteinExistence type="predicted"/>
<dbReference type="Pfam" id="PF17368">
    <property type="entry name" value="YwcE"/>
    <property type="match status" value="1"/>
</dbReference>
<comment type="caution">
    <text evidence="2">The sequence shown here is derived from an EMBL/GenBank/DDBJ whole genome shotgun (WGS) entry which is preliminary data.</text>
</comment>
<name>A0A368Y7L7_9BACI</name>
<dbReference type="AlphaFoldDB" id="A0A368Y7L7"/>
<reference evidence="2 3" key="1">
    <citation type="submission" date="2018-07" db="EMBL/GenBank/DDBJ databases">
        <title>Genomic Encyclopedia of Type Strains, Phase IV (KMG-IV): sequencing the most valuable type-strain genomes for metagenomic binning, comparative biology and taxonomic classification.</title>
        <authorList>
            <person name="Goeker M."/>
        </authorList>
    </citation>
    <scope>NUCLEOTIDE SEQUENCE [LARGE SCALE GENOMIC DNA]</scope>
    <source>
        <strain evidence="2 3">DSM 27696</strain>
    </source>
</reference>
<evidence type="ECO:0000313" key="3">
    <source>
        <dbReference type="Proteomes" id="UP000252585"/>
    </source>
</evidence>
<dbReference type="RefSeq" id="WP_114351923.1">
    <property type="nucleotide sequence ID" value="NZ_QPJJ01000003.1"/>
</dbReference>
<organism evidence="2 3">
    <name type="scientific">Saliterribacillus persicus</name>
    <dbReference type="NCBI Taxonomy" id="930114"/>
    <lineage>
        <taxon>Bacteria</taxon>
        <taxon>Bacillati</taxon>
        <taxon>Bacillota</taxon>
        <taxon>Bacilli</taxon>
        <taxon>Bacillales</taxon>
        <taxon>Bacillaceae</taxon>
        <taxon>Saliterribacillus</taxon>
    </lineage>
</organism>
<keyword evidence="1" id="KW-0812">Transmembrane</keyword>
<evidence type="ECO:0000313" key="2">
    <source>
        <dbReference type="EMBL" id="RCW74807.1"/>
    </source>
</evidence>
<dbReference type="EMBL" id="QPJJ01000003">
    <property type="protein sequence ID" value="RCW74807.1"/>
    <property type="molecule type" value="Genomic_DNA"/>
</dbReference>
<evidence type="ECO:0000256" key="1">
    <source>
        <dbReference type="SAM" id="Phobius"/>
    </source>
</evidence>
<dbReference type="Proteomes" id="UP000252585">
    <property type="component" value="Unassembled WGS sequence"/>
</dbReference>
<keyword evidence="1" id="KW-0472">Membrane</keyword>
<protein>
    <submittedName>
        <fullName evidence="2">BSH family holin</fullName>
    </submittedName>
</protein>
<dbReference type="InterPro" id="IPR020185">
    <property type="entry name" value="Spore_morphogenesis_YwcE"/>
</dbReference>
<keyword evidence="3" id="KW-1185">Reference proteome</keyword>
<keyword evidence="1" id="KW-1133">Transmembrane helix</keyword>
<sequence>MDILLIFLFIFSATPLLLWADNWKKTAIGQIPFILAAWFVFIKYVTTGISGAESFLWVFFYANLIYGHIAFTIMLLEMRKSMKSKQSFINREA</sequence>
<gene>
    <name evidence="2" type="ORF">DFR57_103103</name>
</gene>
<dbReference type="OrthoDB" id="2680024at2"/>
<accession>A0A368Y7L7</accession>
<feature type="transmembrane region" description="Helical" evidence="1">
    <location>
        <begin position="55"/>
        <end position="76"/>
    </location>
</feature>